<dbReference type="EMBL" id="CAMXCT020004585">
    <property type="protein sequence ID" value="CAL1163036.1"/>
    <property type="molecule type" value="Genomic_DNA"/>
</dbReference>
<proteinExistence type="predicted"/>
<organism evidence="1">
    <name type="scientific">Cladocopium goreaui</name>
    <dbReference type="NCBI Taxonomy" id="2562237"/>
    <lineage>
        <taxon>Eukaryota</taxon>
        <taxon>Sar</taxon>
        <taxon>Alveolata</taxon>
        <taxon>Dinophyceae</taxon>
        <taxon>Suessiales</taxon>
        <taxon>Symbiodiniaceae</taxon>
        <taxon>Cladocopium</taxon>
    </lineage>
</organism>
<keyword evidence="3" id="KW-1185">Reference proteome</keyword>
<protein>
    <submittedName>
        <fullName evidence="1">Uncharacterized protein</fullName>
    </submittedName>
</protein>
<gene>
    <name evidence="1" type="ORF">C1SCF055_LOCUS35001</name>
</gene>
<dbReference type="EMBL" id="CAMXCT010004585">
    <property type="protein sequence ID" value="CAI4009661.1"/>
    <property type="molecule type" value="Genomic_DNA"/>
</dbReference>
<dbReference type="AlphaFoldDB" id="A0A9P1DHD7"/>
<dbReference type="Proteomes" id="UP001152797">
    <property type="component" value="Unassembled WGS sequence"/>
</dbReference>
<reference evidence="1" key="1">
    <citation type="submission" date="2022-10" db="EMBL/GenBank/DDBJ databases">
        <authorList>
            <person name="Chen Y."/>
            <person name="Dougan E. K."/>
            <person name="Chan C."/>
            <person name="Rhodes N."/>
            <person name="Thang M."/>
        </authorList>
    </citation>
    <scope>NUCLEOTIDE SEQUENCE</scope>
</reference>
<evidence type="ECO:0000313" key="3">
    <source>
        <dbReference type="Proteomes" id="UP001152797"/>
    </source>
</evidence>
<feature type="non-terminal residue" evidence="1">
    <location>
        <position position="1"/>
    </location>
</feature>
<evidence type="ECO:0000313" key="2">
    <source>
        <dbReference type="EMBL" id="CAL1163036.1"/>
    </source>
</evidence>
<evidence type="ECO:0000313" key="1">
    <source>
        <dbReference type="EMBL" id="CAI4009661.1"/>
    </source>
</evidence>
<dbReference type="EMBL" id="CAMXCT030004585">
    <property type="protein sequence ID" value="CAL4796973.1"/>
    <property type="molecule type" value="Genomic_DNA"/>
</dbReference>
<sequence length="78" mass="8770">VLENNAAVLQLEAVVPQGTSWRDFHAFVSRYHKSQFETAVGDLGMLRAAWESAAEVSLPYAAWLCIAEVQLEETFWTL</sequence>
<accession>A0A9P1DHD7</accession>
<reference evidence="2" key="2">
    <citation type="submission" date="2024-04" db="EMBL/GenBank/DDBJ databases">
        <authorList>
            <person name="Chen Y."/>
            <person name="Shah S."/>
            <person name="Dougan E. K."/>
            <person name="Thang M."/>
            <person name="Chan C."/>
        </authorList>
    </citation>
    <scope>NUCLEOTIDE SEQUENCE [LARGE SCALE GENOMIC DNA]</scope>
</reference>
<name>A0A9P1DHD7_9DINO</name>
<comment type="caution">
    <text evidence="1">The sequence shown here is derived from an EMBL/GenBank/DDBJ whole genome shotgun (WGS) entry which is preliminary data.</text>
</comment>